<gene>
    <name evidence="3" type="ORF">LCGC14_1146530</name>
</gene>
<evidence type="ECO:0000313" key="3">
    <source>
        <dbReference type="EMBL" id="KKM99569.1"/>
    </source>
</evidence>
<evidence type="ECO:0000256" key="1">
    <source>
        <dbReference type="SAM" id="Phobius"/>
    </source>
</evidence>
<evidence type="ECO:0000259" key="2">
    <source>
        <dbReference type="Pfam" id="PF18902"/>
    </source>
</evidence>
<protein>
    <recommendedName>
        <fullName evidence="2">DUF5658 domain-containing protein</fullName>
    </recommendedName>
</protein>
<keyword evidence="1" id="KW-0812">Transmembrane</keyword>
<feature type="domain" description="DUF5658" evidence="2">
    <location>
        <begin position="8"/>
        <end position="64"/>
    </location>
</feature>
<comment type="caution">
    <text evidence="3">The sequence shown here is derived from an EMBL/GenBank/DDBJ whole genome shotgun (WGS) entry which is preliminary data.</text>
</comment>
<keyword evidence="1" id="KW-0472">Membrane</keyword>
<proteinExistence type="predicted"/>
<dbReference type="EMBL" id="LAZR01005482">
    <property type="protein sequence ID" value="KKM99569.1"/>
    <property type="molecule type" value="Genomic_DNA"/>
</dbReference>
<name>A0A0F9LWN2_9ZZZZ</name>
<reference evidence="3" key="1">
    <citation type="journal article" date="2015" name="Nature">
        <title>Complex archaea that bridge the gap between prokaryotes and eukaryotes.</title>
        <authorList>
            <person name="Spang A."/>
            <person name="Saw J.H."/>
            <person name="Jorgensen S.L."/>
            <person name="Zaremba-Niedzwiedzka K."/>
            <person name="Martijn J."/>
            <person name="Lind A.E."/>
            <person name="van Eijk R."/>
            <person name="Schleper C."/>
            <person name="Guy L."/>
            <person name="Ettema T.J."/>
        </authorList>
    </citation>
    <scope>NUCLEOTIDE SEQUENCE</scope>
</reference>
<keyword evidence="1" id="KW-1133">Transmembrane helix</keyword>
<dbReference type="InterPro" id="IPR043717">
    <property type="entry name" value="DUF5658"/>
</dbReference>
<feature type="transmembrane region" description="Helical" evidence="1">
    <location>
        <begin position="7"/>
        <end position="29"/>
    </location>
</feature>
<dbReference type="Pfam" id="PF18902">
    <property type="entry name" value="DUF5658"/>
    <property type="match status" value="1"/>
</dbReference>
<sequence>MITKLSVTFLVLNLLDYLLTVFLVSSGIGVEGNPVLSQLNMLGLGIVKVLGGFLVVLLFGRKKGMMSVLTGGMGGVVLWNMTLL</sequence>
<dbReference type="AlphaFoldDB" id="A0A0F9LWN2"/>
<accession>A0A0F9LWN2</accession>
<feature type="transmembrane region" description="Helical" evidence="1">
    <location>
        <begin position="41"/>
        <end position="60"/>
    </location>
</feature>
<organism evidence="3">
    <name type="scientific">marine sediment metagenome</name>
    <dbReference type="NCBI Taxonomy" id="412755"/>
    <lineage>
        <taxon>unclassified sequences</taxon>
        <taxon>metagenomes</taxon>
        <taxon>ecological metagenomes</taxon>
    </lineage>
</organism>